<evidence type="ECO:0000313" key="2">
    <source>
        <dbReference type="EMBL" id="MFD2256961.1"/>
    </source>
</evidence>
<keyword evidence="1" id="KW-1133">Transmembrane helix</keyword>
<evidence type="ECO:0000313" key="3">
    <source>
        <dbReference type="Proteomes" id="UP001597375"/>
    </source>
</evidence>
<organism evidence="2 3">
    <name type="scientific">Luteolibacter algae</name>
    <dbReference type="NCBI Taxonomy" id="454151"/>
    <lineage>
        <taxon>Bacteria</taxon>
        <taxon>Pseudomonadati</taxon>
        <taxon>Verrucomicrobiota</taxon>
        <taxon>Verrucomicrobiia</taxon>
        <taxon>Verrucomicrobiales</taxon>
        <taxon>Verrucomicrobiaceae</taxon>
        <taxon>Luteolibacter</taxon>
    </lineage>
</organism>
<reference evidence="3" key="1">
    <citation type="journal article" date="2019" name="Int. J. Syst. Evol. Microbiol.">
        <title>The Global Catalogue of Microorganisms (GCM) 10K type strain sequencing project: providing services to taxonomists for standard genome sequencing and annotation.</title>
        <authorList>
            <consortium name="The Broad Institute Genomics Platform"/>
            <consortium name="The Broad Institute Genome Sequencing Center for Infectious Disease"/>
            <person name="Wu L."/>
            <person name="Ma J."/>
        </authorList>
    </citation>
    <scope>NUCLEOTIDE SEQUENCE [LARGE SCALE GENOMIC DNA]</scope>
    <source>
        <strain evidence="3">CGMCC 4.7106</strain>
    </source>
</reference>
<dbReference type="GO" id="GO:0016787">
    <property type="term" value="F:hydrolase activity"/>
    <property type="evidence" value="ECO:0007669"/>
    <property type="project" value="UniProtKB-KW"/>
</dbReference>
<keyword evidence="3" id="KW-1185">Reference proteome</keyword>
<protein>
    <submittedName>
        <fullName evidence="2">Metal-dependent hydrolase</fullName>
    </submittedName>
</protein>
<dbReference type="Pfam" id="PF04307">
    <property type="entry name" value="YdjM"/>
    <property type="match status" value="1"/>
</dbReference>
<feature type="transmembrane region" description="Helical" evidence="1">
    <location>
        <begin position="129"/>
        <end position="150"/>
    </location>
</feature>
<dbReference type="Proteomes" id="UP001597375">
    <property type="component" value="Unassembled WGS sequence"/>
</dbReference>
<proteinExistence type="predicted"/>
<dbReference type="RefSeq" id="WP_386820249.1">
    <property type="nucleotide sequence ID" value="NZ_JBHUIT010000017.1"/>
</dbReference>
<dbReference type="EMBL" id="JBHUIT010000017">
    <property type="protein sequence ID" value="MFD2256961.1"/>
    <property type="molecule type" value="Genomic_DNA"/>
</dbReference>
<keyword evidence="2" id="KW-0378">Hydrolase</keyword>
<feature type="transmembrane region" description="Helical" evidence="1">
    <location>
        <begin position="54"/>
        <end position="74"/>
    </location>
</feature>
<keyword evidence="1" id="KW-0472">Membrane</keyword>
<comment type="caution">
    <text evidence="2">The sequence shown here is derived from an EMBL/GenBank/DDBJ whole genome shotgun (WGS) entry which is preliminary data.</text>
</comment>
<dbReference type="InterPro" id="IPR007404">
    <property type="entry name" value="YdjM-like"/>
</dbReference>
<feature type="transmembrane region" description="Helical" evidence="1">
    <location>
        <begin position="94"/>
        <end position="117"/>
    </location>
</feature>
<accession>A0ABW5D895</accession>
<feature type="transmembrane region" description="Helical" evidence="1">
    <location>
        <begin position="162"/>
        <end position="184"/>
    </location>
</feature>
<name>A0ABW5D895_9BACT</name>
<dbReference type="PANTHER" id="PTHR40031:SF1">
    <property type="entry name" value="MEMBRANE-BOUND METAL-DEPENDENT HYDROLASE"/>
    <property type="match status" value="1"/>
</dbReference>
<gene>
    <name evidence="2" type="ORF">ACFSSA_09755</name>
</gene>
<evidence type="ECO:0000256" key="1">
    <source>
        <dbReference type="SAM" id="Phobius"/>
    </source>
</evidence>
<sequence length="368" mass="42132">MDSLTQAALGAAVGEAVLGKRLGNNAMIWGLLFGTLPDLDVIASPLLDTAQKLVFHRGASHSLILMILASFLLAKPLAKLWKQQKITPARAGVFVFLTWSTHVLIDCFTVYGTSVLWPFSETRVAFNHLFIIDPLYTMPLVISLIWLAFYRTKKHLKKRRRIFRWGMGLSTGYIAFSIAMKFLVSAAFDADLEKREVSYIRRMEAPTAFNTLLWRSVVERDEELWVGYRSVFQLPSTPVRWTIYPRNTDALVPYENEREIKTLKWFSQGWWIARPHAKGVWLADMRFGETRTHGAKPGMVDSRIMFSWSFRPDEERDRLRNTRPLGIDGKDALKRIALRILGKSEQWEANPRLAGIPGSFPEFLAVED</sequence>
<dbReference type="InterPro" id="IPR053170">
    <property type="entry name" value="Transcription_regulator"/>
</dbReference>
<dbReference type="PANTHER" id="PTHR40031">
    <property type="entry name" value="HYPOTHETICAL MEMBRANE SPANNING PROTEIN"/>
    <property type="match status" value="1"/>
</dbReference>
<keyword evidence="1" id="KW-0812">Transmembrane</keyword>